<dbReference type="InterPro" id="IPR000887">
    <property type="entry name" value="Aldlse_KDPG_KHG"/>
</dbReference>
<name>A0A1T5MH11_9BACT</name>
<dbReference type="Proteomes" id="UP000190961">
    <property type="component" value="Unassembled WGS sequence"/>
</dbReference>
<dbReference type="RefSeq" id="WP_079689909.1">
    <property type="nucleotide sequence ID" value="NZ_FUZU01000004.1"/>
</dbReference>
<gene>
    <name evidence="6" type="ORF">SAMN05660236_5446</name>
</gene>
<dbReference type="PANTHER" id="PTHR30246">
    <property type="entry name" value="2-KETO-3-DEOXY-6-PHOSPHOGLUCONATE ALDOLASE"/>
    <property type="match status" value="1"/>
</dbReference>
<dbReference type="PANTHER" id="PTHR30246:SF1">
    <property type="entry name" value="2-DEHYDRO-3-DEOXY-6-PHOSPHOGALACTONATE ALDOLASE-RELATED"/>
    <property type="match status" value="1"/>
</dbReference>
<dbReference type="Pfam" id="PF01081">
    <property type="entry name" value="Aldolase"/>
    <property type="match status" value="1"/>
</dbReference>
<comment type="similarity">
    <text evidence="2">Belongs to the KHG/KDPG aldolase family.</text>
</comment>
<comment type="subunit">
    <text evidence="3">Homotrimer.</text>
</comment>
<keyword evidence="4" id="KW-0456">Lyase</keyword>
<evidence type="ECO:0000256" key="2">
    <source>
        <dbReference type="ARBA" id="ARBA00006906"/>
    </source>
</evidence>
<sequence length="223" mass="24634">MKFTNQQIVDTMKRIGVVPLFTHDNAEEAQRVVEAAYKGGVRVFEFTNRKKNSYDVFVHLLKQRSNYPELMIGIGTVMDGATTKKFIDAGADFIISPIVKLEMAEVCRAHGKLWMPGCATLTEIVTAKENGAEVIKVFPGSVLGPGFISSIMPVVPDLQLMITGGVEPNEKNLSAWFKAGAMCVGMGSQLFTKEILAEKNWKQLENNVQEILGIVKRLRGETL</sequence>
<organism evidence="6 7">
    <name type="scientific">Ohtaekwangia koreensis</name>
    <dbReference type="NCBI Taxonomy" id="688867"/>
    <lineage>
        <taxon>Bacteria</taxon>
        <taxon>Pseudomonadati</taxon>
        <taxon>Bacteroidota</taxon>
        <taxon>Cytophagia</taxon>
        <taxon>Cytophagales</taxon>
        <taxon>Fulvivirgaceae</taxon>
        <taxon>Ohtaekwangia</taxon>
    </lineage>
</organism>
<dbReference type="AlphaFoldDB" id="A0A1T5MH11"/>
<evidence type="ECO:0000256" key="4">
    <source>
        <dbReference type="ARBA" id="ARBA00023239"/>
    </source>
</evidence>
<keyword evidence="5" id="KW-0119">Carbohydrate metabolism</keyword>
<dbReference type="CDD" id="cd00452">
    <property type="entry name" value="KDPG_aldolase"/>
    <property type="match status" value="1"/>
</dbReference>
<comment type="pathway">
    <text evidence="1">Carbohydrate acid metabolism.</text>
</comment>
<evidence type="ECO:0000256" key="1">
    <source>
        <dbReference type="ARBA" id="ARBA00004761"/>
    </source>
</evidence>
<dbReference type="STRING" id="688867.SAMN05660236_5446"/>
<protein>
    <submittedName>
        <fullName evidence="6">2-dehydro-3-deoxyphosphogluconate aldolase / (4S)-4-hydroxy-2-oxoglutarate aldolase</fullName>
    </submittedName>
</protein>
<reference evidence="6 7" key="1">
    <citation type="submission" date="2017-02" db="EMBL/GenBank/DDBJ databases">
        <authorList>
            <person name="Peterson S.W."/>
        </authorList>
    </citation>
    <scope>NUCLEOTIDE SEQUENCE [LARGE SCALE GENOMIC DNA]</scope>
    <source>
        <strain evidence="6 7">DSM 25262</strain>
    </source>
</reference>
<dbReference type="EMBL" id="FUZU01000004">
    <property type="protein sequence ID" value="SKC87527.1"/>
    <property type="molecule type" value="Genomic_DNA"/>
</dbReference>
<dbReference type="GO" id="GO:0016829">
    <property type="term" value="F:lyase activity"/>
    <property type="evidence" value="ECO:0007669"/>
    <property type="project" value="UniProtKB-KW"/>
</dbReference>
<dbReference type="Gene3D" id="3.20.20.70">
    <property type="entry name" value="Aldolase class I"/>
    <property type="match status" value="1"/>
</dbReference>
<dbReference type="OrthoDB" id="9802667at2"/>
<evidence type="ECO:0000313" key="6">
    <source>
        <dbReference type="EMBL" id="SKC87527.1"/>
    </source>
</evidence>
<evidence type="ECO:0000256" key="3">
    <source>
        <dbReference type="ARBA" id="ARBA00011233"/>
    </source>
</evidence>
<evidence type="ECO:0000313" key="7">
    <source>
        <dbReference type="Proteomes" id="UP000190961"/>
    </source>
</evidence>
<dbReference type="InterPro" id="IPR013785">
    <property type="entry name" value="Aldolase_TIM"/>
</dbReference>
<proteinExistence type="inferred from homology"/>
<keyword evidence="7" id="KW-1185">Reference proteome</keyword>
<accession>A0A1T5MH11</accession>
<evidence type="ECO:0000256" key="5">
    <source>
        <dbReference type="ARBA" id="ARBA00023277"/>
    </source>
</evidence>
<dbReference type="SUPFAM" id="SSF51569">
    <property type="entry name" value="Aldolase"/>
    <property type="match status" value="1"/>
</dbReference>